<evidence type="ECO:0000313" key="1">
    <source>
        <dbReference type="EMBL" id="GAA1736127.1"/>
    </source>
</evidence>
<name>A0ABN2JR05_9ACTN</name>
<organism evidence="1 2">
    <name type="scientific">Luedemannella helvata</name>
    <dbReference type="NCBI Taxonomy" id="349315"/>
    <lineage>
        <taxon>Bacteria</taxon>
        <taxon>Bacillati</taxon>
        <taxon>Actinomycetota</taxon>
        <taxon>Actinomycetes</taxon>
        <taxon>Micromonosporales</taxon>
        <taxon>Micromonosporaceae</taxon>
        <taxon>Luedemannella</taxon>
    </lineage>
</organism>
<keyword evidence="2" id="KW-1185">Reference proteome</keyword>
<dbReference type="EMBL" id="BAAALS010000001">
    <property type="protein sequence ID" value="GAA1736127.1"/>
    <property type="molecule type" value="Genomic_DNA"/>
</dbReference>
<comment type="caution">
    <text evidence="1">The sequence shown here is derived from an EMBL/GenBank/DDBJ whole genome shotgun (WGS) entry which is preliminary data.</text>
</comment>
<evidence type="ECO:0000313" key="2">
    <source>
        <dbReference type="Proteomes" id="UP001500655"/>
    </source>
</evidence>
<dbReference type="RefSeq" id="WP_344076161.1">
    <property type="nucleotide sequence ID" value="NZ_BAAALS010000001.1"/>
</dbReference>
<accession>A0ABN2JR05</accession>
<reference evidence="1 2" key="1">
    <citation type="journal article" date="2019" name="Int. J. Syst. Evol. Microbiol.">
        <title>The Global Catalogue of Microorganisms (GCM) 10K type strain sequencing project: providing services to taxonomists for standard genome sequencing and annotation.</title>
        <authorList>
            <consortium name="The Broad Institute Genomics Platform"/>
            <consortium name="The Broad Institute Genome Sequencing Center for Infectious Disease"/>
            <person name="Wu L."/>
            <person name="Ma J."/>
        </authorList>
    </citation>
    <scope>NUCLEOTIDE SEQUENCE [LARGE SCALE GENOMIC DNA]</scope>
    <source>
        <strain evidence="1 2">JCM 13249</strain>
    </source>
</reference>
<dbReference type="Proteomes" id="UP001500655">
    <property type="component" value="Unassembled WGS sequence"/>
</dbReference>
<proteinExistence type="predicted"/>
<gene>
    <name evidence="1" type="ORF">GCM10009681_03290</name>
</gene>
<sequence>MAKASAAVVKPHSASHADTLLAGELDITYFGTSAPFPLACRKAAMLPRELVGDRLRGLGSTGAPPSSAAGSADALPIAEGLPLGSLLPFR</sequence>
<protein>
    <submittedName>
        <fullName evidence="1">Uncharacterized protein</fullName>
    </submittedName>
</protein>